<dbReference type="InterPro" id="IPR003661">
    <property type="entry name" value="HisK_dim/P_dom"/>
</dbReference>
<dbReference type="Gene3D" id="1.10.287.130">
    <property type="match status" value="1"/>
</dbReference>
<keyword evidence="9" id="KW-0067">ATP-binding</keyword>
<evidence type="ECO:0000259" key="12">
    <source>
        <dbReference type="PROSITE" id="PS50885"/>
    </source>
</evidence>
<keyword evidence="7" id="KW-0547">Nucleotide-binding</keyword>
<evidence type="ECO:0000256" key="4">
    <source>
        <dbReference type="ARBA" id="ARBA00022475"/>
    </source>
</evidence>
<dbReference type="SMART" id="SM00388">
    <property type="entry name" value="HisKA"/>
    <property type="match status" value="1"/>
</dbReference>
<dbReference type="Gene3D" id="3.30.565.10">
    <property type="entry name" value="Histidine kinase-like ATPase, C-terminal domain"/>
    <property type="match status" value="1"/>
</dbReference>
<dbReference type="InterPro" id="IPR050980">
    <property type="entry name" value="2C_sensor_his_kinase"/>
</dbReference>
<keyword evidence="10" id="KW-0472">Membrane</keyword>
<dbReference type="InterPro" id="IPR005467">
    <property type="entry name" value="His_kinase_dom"/>
</dbReference>
<organism evidence="13 14">
    <name type="scientific">Pelistega europaea</name>
    <dbReference type="NCBI Taxonomy" id="106147"/>
    <lineage>
        <taxon>Bacteria</taxon>
        <taxon>Pseudomonadati</taxon>
        <taxon>Pseudomonadota</taxon>
        <taxon>Betaproteobacteria</taxon>
        <taxon>Burkholderiales</taxon>
        <taxon>Alcaligenaceae</taxon>
        <taxon>Pelistega</taxon>
    </lineage>
</organism>
<evidence type="ECO:0000256" key="1">
    <source>
        <dbReference type="ARBA" id="ARBA00000085"/>
    </source>
</evidence>
<evidence type="ECO:0000256" key="5">
    <source>
        <dbReference type="ARBA" id="ARBA00022553"/>
    </source>
</evidence>
<dbReference type="Pfam" id="PF02518">
    <property type="entry name" value="HATPase_c"/>
    <property type="match status" value="1"/>
</dbReference>
<evidence type="ECO:0000259" key="11">
    <source>
        <dbReference type="PROSITE" id="PS50109"/>
    </source>
</evidence>
<keyword evidence="6" id="KW-0808">Transferase</keyword>
<feature type="transmembrane region" description="Helical" evidence="10">
    <location>
        <begin position="212"/>
        <end position="233"/>
    </location>
</feature>
<keyword evidence="8" id="KW-0418">Kinase</keyword>
<gene>
    <name evidence="13" type="ORF">HKX40_06705</name>
</gene>
<dbReference type="PROSITE" id="PS50885">
    <property type="entry name" value="HAMP"/>
    <property type="match status" value="1"/>
</dbReference>
<dbReference type="InterPro" id="IPR036890">
    <property type="entry name" value="HATPase_C_sf"/>
</dbReference>
<dbReference type="SUPFAM" id="SSF55874">
    <property type="entry name" value="ATPase domain of HSP90 chaperone/DNA topoisomerase II/histidine kinase"/>
    <property type="match status" value="1"/>
</dbReference>
<evidence type="ECO:0000256" key="6">
    <source>
        <dbReference type="ARBA" id="ARBA00022679"/>
    </source>
</evidence>
<dbReference type="InterPro" id="IPR036097">
    <property type="entry name" value="HisK_dim/P_sf"/>
</dbReference>
<evidence type="ECO:0000256" key="7">
    <source>
        <dbReference type="ARBA" id="ARBA00022741"/>
    </source>
</evidence>
<dbReference type="CDD" id="cd06225">
    <property type="entry name" value="HAMP"/>
    <property type="match status" value="1"/>
</dbReference>
<evidence type="ECO:0000256" key="9">
    <source>
        <dbReference type="ARBA" id="ARBA00022840"/>
    </source>
</evidence>
<dbReference type="SUPFAM" id="SSF47384">
    <property type="entry name" value="Homodimeric domain of signal transducing histidine kinase"/>
    <property type="match status" value="1"/>
</dbReference>
<dbReference type="PROSITE" id="PS50109">
    <property type="entry name" value="HIS_KIN"/>
    <property type="match status" value="1"/>
</dbReference>
<keyword evidence="5" id="KW-0597">Phosphoprotein</keyword>
<evidence type="ECO:0000313" key="13">
    <source>
        <dbReference type="EMBL" id="NOL49823.1"/>
    </source>
</evidence>
<reference evidence="13 14" key="1">
    <citation type="submission" date="2020-05" db="EMBL/GenBank/DDBJ databases">
        <authorList>
            <person name="Niu N."/>
        </authorList>
    </citation>
    <scope>NUCLEOTIDE SEQUENCE [LARGE SCALE GENOMIC DNA]</scope>
    <source>
        <strain evidence="13 14">LMG10982</strain>
    </source>
</reference>
<comment type="catalytic activity">
    <reaction evidence="1">
        <text>ATP + protein L-histidine = ADP + protein N-phospho-L-histidine.</text>
        <dbReference type="EC" id="2.7.13.3"/>
    </reaction>
</comment>
<dbReference type="PANTHER" id="PTHR44936:SF10">
    <property type="entry name" value="SENSOR PROTEIN RSTB"/>
    <property type="match status" value="1"/>
</dbReference>
<dbReference type="EC" id="2.7.13.3" evidence="3"/>
<proteinExistence type="predicted"/>
<evidence type="ECO:0000256" key="10">
    <source>
        <dbReference type="SAM" id="Phobius"/>
    </source>
</evidence>
<keyword evidence="4" id="KW-1003">Cell membrane</keyword>
<dbReference type="CDD" id="cd00082">
    <property type="entry name" value="HisKA"/>
    <property type="match status" value="1"/>
</dbReference>
<dbReference type="CDD" id="cd00075">
    <property type="entry name" value="HATPase"/>
    <property type="match status" value="1"/>
</dbReference>
<evidence type="ECO:0000256" key="2">
    <source>
        <dbReference type="ARBA" id="ARBA00004651"/>
    </source>
</evidence>
<dbReference type="GO" id="GO:0005524">
    <property type="term" value="F:ATP binding"/>
    <property type="evidence" value="ECO:0007669"/>
    <property type="project" value="UniProtKB-KW"/>
</dbReference>
<dbReference type="PRINTS" id="PR00344">
    <property type="entry name" value="BCTRLSENSOR"/>
</dbReference>
<keyword evidence="10" id="KW-1133">Transmembrane helix</keyword>
<protein>
    <recommendedName>
        <fullName evidence="3">histidine kinase</fullName>
        <ecNumber evidence="3">2.7.13.3</ecNumber>
    </recommendedName>
</protein>
<evidence type="ECO:0000256" key="8">
    <source>
        <dbReference type="ARBA" id="ARBA00022777"/>
    </source>
</evidence>
<keyword evidence="14" id="KW-1185">Reference proteome</keyword>
<feature type="domain" description="HAMP" evidence="12">
    <location>
        <begin position="233"/>
        <end position="284"/>
    </location>
</feature>
<feature type="domain" description="Histidine kinase" evidence="11">
    <location>
        <begin position="292"/>
        <end position="494"/>
    </location>
</feature>
<dbReference type="AlphaFoldDB" id="A0A7Y4LAC2"/>
<dbReference type="GO" id="GO:0005886">
    <property type="term" value="C:plasma membrane"/>
    <property type="evidence" value="ECO:0007669"/>
    <property type="project" value="UniProtKB-SubCell"/>
</dbReference>
<dbReference type="InterPro" id="IPR003660">
    <property type="entry name" value="HAMP_dom"/>
</dbReference>
<dbReference type="EMBL" id="JABGBO010000006">
    <property type="protein sequence ID" value="NOL49823.1"/>
    <property type="molecule type" value="Genomic_DNA"/>
</dbReference>
<dbReference type="InterPro" id="IPR003594">
    <property type="entry name" value="HATPase_dom"/>
</dbReference>
<dbReference type="Proteomes" id="UP000541421">
    <property type="component" value="Unassembled WGS sequence"/>
</dbReference>
<comment type="caution">
    <text evidence="13">The sequence shown here is derived from an EMBL/GenBank/DDBJ whole genome shotgun (WGS) entry which is preliminary data.</text>
</comment>
<sequence>MMFGTIILVQGTGLYTGNFLKEKFLEDVVAGHITTTIKIIRSAVTLLPPEQRSEFIKIASRGKWNLWTRQQLLQGNLSPRFFFEDHLQSRPLADIPEFPSRRPPPPPAIHHIFPHLKERVTPELSSTEKFSRTLNESFDLSEAPMIRKDLHNLIARVNQLLDDGTRVGISQRNNVPLMYLSLLPEYNPYNNTLIKEWLIIPLDDIEPVDASIFLFAWIAMTSLLLLIAGYFGWQITTPLMRLSQSADKLAQGVHAKVVPAGPYETRVLGERFNAMLNSLEQAKTVQQTLLAGLPHDLKGPLARMRLRLEMTDDEHLKQGMSNDVQEMQNIIEQFISYVRGSDPTRYNFQPLNLNKWIDERVNAWGEASKDIVLKELTQHPLWISADTLALGRLLDNLIGNALKHGEPPVEISLTKHKDMAYISVADHGKGIPPERREEALRAFSRLDSARTKTGSVGLGLALVDTIVHAHQGNLALNQTASGGLQVDIYLPLITTPKVK</sequence>
<keyword evidence="10" id="KW-0812">Transmembrane</keyword>
<evidence type="ECO:0000313" key="14">
    <source>
        <dbReference type="Proteomes" id="UP000541421"/>
    </source>
</evidence>
<accession>A0A7Y4LAC2</accession>
<name>A0A7Y4LAC2_9BURK</name>
<comment type="subcellular location">
    <subcellularLocation>
        <location evidence="2">Cell membrane</location>
        <topology evidence="2">Multi-pass membrane protein</topology>
    </subcellularLocation>
</comment>
<dbReference type="InterPro" id="IPR004358">
    <property type="entry name" value="Sig_transdc_His_kin-like_C"/>
</dbReference>
<dbReference type="SMART" id="SM00387">
    <property type="entry name" value="HATPase_c"/>
    <property type="match status" value="1"/>
</dbReference>
<dbReference type="GO" id="GO:0000155">
    <property type="term" value="F:phosphorelay sensor kinase activity"/>
    <property type="evidence" value="ECO:0007669"/>
    <property type="project" value="InterPro"/>
</dbReference>
<dbReference type="PANTHER" id="PTHR44936">
    <property type="entry name" value="SENSOR PROTEIN CREC"/>
    <property type="match status" value="1"/>
</dbReference>
<evidence type="ECO:0000256" key="3">
    <source>
        <dbReference type="ARBA" id="ARBA00012438"/>
    </source>
</evidence>